<dbReference type="PANTHER" id="PTHR15367:SF2">
    <property type="entry name" value="DNA-DIRECTED RNA POLYMERASE III SUBUNIT"/>
    <property type="match status" value="1"/>
</dbReference>
<keyword evidence="3" id="KW-0539">Nucleus</keyword>
<feature type="compositionally biased region" description="Acidic residues" evidence="4">
    <location>
        <begin position="188"/>
        <end position="234"/>
    </location>
</feature>
<feature type="region of interest" description="Disordered" evidence="4">
    <location>
        <begin position="344"/>
        <end position="365"/>
    </location>
</feature>
<comment type="similarity">
    <text evidence="2">Belongs to the eukaryotic RPC7 RNA polymerase subunit family.</text>
</comment>
<sequence length="365" mass="40701">MAFRGGRGGRGRGRGGRGFPVMRDEDGMALIPKSRDGPPPLFPTLENLPPLPDLTPKDEALVSRRRHLESAWNVSPYYIEKPKAKSVGLAAEIERYSDRYKLSVQTKRPPLSSVLKLASAYFPAELLGQGNQKRNQRADGAQWTLQTGSAKNDLQRLDQLASLEQKRMKDGEDKEDVDKEEKKKKEGEEGDDDDDEEKLDDEDEEFGDDDYAQNFGFDDDEDYLDMDDGGDDGEREQLTPKPLMVPSLIKSKAKDFVRSASFVTRHETGDKKHWPLPHATSLTQMDVLALLKLRQGARMPPTDETSQECIENLTPKEIETIADKGLDLPNLDLPWPTSLLTTPTNRLGHFGPSSGGIDTDHSGLS</sequence>
<gene>
    <name evidence="5" type="ORF">AXG93_4010s1180</name>
</gene>
<comment type="caution">
    <text evidence="5">The sequence shown here is derived from an EMBL/GenBank/DDBJ whole genome shotgun (WGS) entry which is preliminary data.</text>
</comment>
<dbReference type="GO" id="GO:0005666">
    <property type="term" value="C:RNA polymerase III complex"/>
    <property type="evidence" value="ECO:0007669"/>
    <property type="project" value="TreeGrafter"/>
</dbReference>
<proteinExistence type="inferred from homology"/>
<evidence type="ECO:0000256" key="4">
    <source>
        <dbReference type="SAM" id="MobiDB-lite"/>
    </source>
</evidence>
<evidence type="ECO:0000313" key="6">
    <source>
        <dbReference type="Proteomes" id="UP000077202"/>
    </source>
</evidence>
<dbReference type="InterPro" id="IPR024661">
    <property type="entry name" value="RNA_pol_III_Rpc31"/>
</dbReference>
<dbReference type="Pfam" id="PF11705">
    <property type="entry name" value="RNA_pol_3_Rpc31"/>
    <property type="match status" value="1"/>
</dbReference>
<evidence type="ECO:0000256" key="2">
    <source>
        <dbReference type="ARBA" id="ARBA00008352"/>
    </source>
</evidence>
<reference evidence="5" key="1">
    <citation type="submission" date="2016-03" db="EMBL/GenBank/DDBJ databases">
        <title>Mechanisms controlling the formation of the plant cell surface in tip-growing cells are functionally conserved among land plants.</title>
        <authorList>
            <person name="Honkanen S."/>
            <person name="Jones V.A."/>
            <person name="Morieri G."/>
            <person name="Champion C."/>
            <person name="Hetherington A.J."/>
            <person name="Kelly S."/>
            <person name="Saint-Marcoux D."/>
            <person name="Proust H."/>
            <person name="Prescott H."/>
            <person name="Dolan L."/>
        </authorList>
    </citation>
    <scope>NUCLEOTIDE SEQUENCE [LARGE SCALE GENOMIC DNA]</scope>
    <source>
        <tissue evidence="5">Whole gametophyte</tissue>
    </source>
</reference>
<comment type="subcellular location">
    <subcellularLocation>
        <location evidence="1">Nucleus</location>
    </subcellularLocation>
</comment>
<keyword evidence="6" id="KW-1185">Reference proteome</keyword>
<evidence type="ECO:0000313" key="5">
    <source>
        <dbReference type="EMBL" id="OAE20281.1"/>
    </source>
</evidence>
<evidence type="ECO:0000256" key="1">
    <source>
        <dbReference type="ARBA" id="ARBA00004123"/>
    </source>
</evidence>
<dbReference type="Proteomes" id="UP000077202">
    <property type="component" value="Unassembled WGS sequence"/>
</dbReference>
<dbReference type="EMBL" id="LVLJ01003652">
    <property type="protein sequence ID" value="OAE20281.1"/>
    <property type="molecule type" value="Genomic_DNA"/>
</dbReference>
<evidence type="ECO:0000256" key="3">
    <source>
        <dbReference type="ARBA" id="ARBA00023242"/>
    </source>
</evidence>
<accession>A0A176VIY0</accession>
<protein>
    <recommendedName>
        <fullName evidence="7">DNA-directed RNA polymerase III subunit</fullName>
    </recommendedName>
</protein>
<dbReference type="GO" id="GO:0006383">
    <property type="term" value="P:transcription by RNA polymerase III"/>
    <property type="evidence" value="ECO:0007669"/>
    <property type="project" value="InterPro"/>
</dbReference>
<name>A0A176VIY0_MARPO</name>
<feature type="region of interest" description="Disordered" evidence="4">
    <location>
        <begin position="1"/>
        <end position="56"/>
    </location>
</feature>
<dbReference type="PANTHER" id="PTHR15367">
    <property type="entry name" value="DNA-DIRECTED RNA POLYMERASE III"/>
    <property type="match status" value="1"/>
</dbReference>
<evidence type="ECO:0008006" key="7">
    <source>
        <dbReference type="Google" id="ProtNLM"/>
    </source>
</evidence>
<feature type="compositionally biased region" description="Basic and acidic residues" evidence="4">
    <location>
        <begin position="164"/>
        <end position="187"/>
    </location>
</feature>
<dbReference type="AlphaFoldDB" id="A0A176VIY0"/>
<feature type="region of interest" description="Disordered" evidence="4">
    <location>
        <begin position="127"/>
        <end position="243"/>
    </location>
</feature>
<organism evidence="5 6">
    <name type="scientific">Marchantia polymorpha subsp. ruderalis</name>
    <dbReference type="NCBI Taxonomy" id="1480154"/>
    <lineage>
        <taxon>Eukaryota</taxon>
        <taxon>Viridiplantae</taxon>
        <taxon>Streptophyta</taxon>
        <taxon>Embryophyta</taxon>
        <taxon>Marchantiophyta</taxon>
        <taxon>Marchantiopsida</taxon>
        <taxon>Marchantiidae</taxon>
        <taxon>Marchantiales</taxon>
        <taxon>Marchantiaceae</taxon>
        <taxon>Marchantia</taxon>
    </lineage>
</organism>
<feature type="compositionally biased region" description="Polar residues" evidence="4">
    <location>
        <begin position="143"/>
        <end position="152"/>
    </location>
</feature>